<dbReference type="EMBL" id="KN716697">
    <property type="protein sequence ID" value="KJH42194.1"/>
    <property type="molecule type" value="Genomic_DNA"/>
</dbReference>
<accession>A0A0D8XEV1</accession>
<organism evidence="1 2">
    <name type="scientific">Dictyocaulus viviparus</name>
    <name type="common">Bovine lungworm</name>
    <dbReference type="NCBI Taxonomy" id="29172"/>
    <lineage>
        <taxon>Eukaryota</taxon>
        <taxon>Metazoa</taxon>
        <taxon>Ecdysozoa</taxon>
        <taxon>Nematoda</taxon>
        <taxon>Chromadorea</taxon>
        <taxon>Rhabditida</taxon>
        <taxon>Rhabditina</taxon>
        <taxon>Rhabditomorpha</taxon>
        <taxon>Strongyloidea</taxon>
        <taxon>Metastrongylidae</taxon>
        <taxon>Dictyocaulus</taxon>
    </lineage>
</organism>
<keyword evidence="2" id="KW-1185">Reference proteome</keyword>
<evidence type="ECO:0000313" key="1">
    <source>
        <dbReference type="EMBL" id="KJH42194.1"/>
    </source>
</evidence>
<reference evidence="1 2" key="1">
    <citation type="submission" date="2013-11" db="EMBL/GenBank/DDBJ databases">
        <title>Draft genome of the bovine lungworm Dictyocaulus viviparus.</title>
        <authorList>
            <person name="Mitreva M."/>
        </authorList>
    </citation>
    <scope>NUCLEOTIDE SEQUENCE [LARGE SCALE GENOMIC DNA]</scope>
    <source>
        <strain evidence="1 2">HannoverDv2000</strain>
    </source>
</reference>
<dbReference type="Proteomes" id="UP000053766">
    <property type="component" value="Unassembled WGS sequence"/>
</dbReference>
<name>A0A0D8XEV1_DICVI</name>
<gene>
    <name evidence="1" type="ORF">DICVIV_11818</name>
</gene>
<evidence type="ECO:0000313" key="2">
    <source>
        <dbReference type="Proteomes" id="UP000053766"/>
    </source>
</evidence>
<protein>
    <submittedName>
        <fullName evidence="1">Uncharacterized protein</fullName>
    </submittedName>
</protein>
<reference evidence="2" key="2">
    <citation type="journal article" date="2016" name="Sci. Rep.">
        <title>Dictyocaulus viviparus genome, variome and transcriptome elucidate lungworm biology and support future intervention.</title>
        <authorList>
            <person name="McNulty S.N."/>
            <person name="Strube C."/>
            <person name="Rosa B.A."/>
            <person name="Martin J.C."/>
            <person name="Tyagi R."/>
            <person name="Choi Y.J."/>
            <person name="Wang Q."/>
            <person name="Hallsworth Pepin K."/>
            <person name="Zhang X."/>
            <person name="Ozersky P."/>
            <person name="Wilson R.K."/>
            <person name="Sternberg P.W."/>
            <person name="Gasser R.B."/>
            <person name="Mitreva M."/>
        </authorList>
    </citation>
    <scope>NUCLEOTIDE SEQUENCE [LARGE SCALE GENOMIC DNA]</scope>
    <source>
        <strain evidence="2">HannoverDv2000</strain>
    </source>
</reference>
<sequence length="68" mass="7861">MGRNGTSRITETQYFADFIVHVTFREAKLLRHERCKIIENCIFIGSATVKVGNESLELEDEEKDNFPI</sequence>
<proteinExistence type="predicted"/>
<dbReference type="AlphaFoldDB" id="A0A0D8XEV1"/>